<sequence length="243" mass="26136">MDQQSELAKVKGRIRALAAKTVERGCSEAEAMAAAAKVGELLEVYGLSMSEVELREEACVQARVTAPGPGRLALRWLFPSVLRLCECRGWTDGRQDFVLFGLEPDVQMAEYLLRVIEGALAWEEAQYRRGPAYRANPLPGQAVLRSFRYGFADRVAKRLDAMVSERQAAAERRRAAAPAGTALVLAKARKVDEGMRGLGIRLRTVTSSATVRDRGAYGHGAAAGGRVGLGRPVGAGPGTKGLK</sequence>
<reference evidence="4" key="1">
    <citation type="journal article" date="2019" name="Int. J. Syst. Evol. Microbiol.">
        <title>The Global Catalogue of Microorganisms (GCM) 10K type strain sequencing project: providing services to taxonomists for standard genome sequencing and annotation.</title>
        <authorList>
            <consortium name="The Broad Institute Genomics Platform"/>
            <consortium name="The Broad Institute Genome Sequencing Center for Infectious Disease"/>
            <person name="Wu L."/>
            <person name="Ma J."/>
        </authorList>
    </citation>
    <scope>NUCLEOTIDE SEQUENCE [LARGE SCALE GENOMIC DNA]</scope>
    <source>
        <strain evidence="4">CECT 7131</strain>
    </source>
</reference>
<evidence type="ECO:0000313" key="4">
    <source>
        <dbReference type="Proteomes" id="UP001529369"/>
    </source>
</evidence>
<dbReference type="Proteomes" id="UP001529369">
    <property type="component" value="Unassembled WGS sequence"/>
</dbReference>
<protein>
    <submittedName>
        <fullName evidence="3">DUF2786 domain-containing protein</fullName>
    </submittedName>
</protein>
<accession>A0ABT8A9P3</accession>
<dbReference type="RefSeq" id="WP_290318412.1">
    <property type="nucleotide sequence ID" value="NZ_JAUFPN010000176.1"/>
</dbReference>
<comment type="caution">
    <text evidence="3">The sequence shown here is derived from an EMBL/GenBank/DDBJ whole genome shotgun (WGS) entry which is preliminary data.</text>
</comment>
<dbReference type="Pfam" id="PF10979">
    <property type="entry name" value="DUF2786"/>
    <property type="match status" value="1"/>
</dbReference>
<evidence type="ECO:0000313" key="3">
    <source>
        <dbReference type="EMBL" id="MDN3566487.1"/>
    </source>
</evidence>
<proteinExistence type="predicted"/>
<dbReference type="InterPro" id="IPR055592">
    <property type="entry name" value="DUF7168"/>
</dbReference>
<feature type="domain" description="DUF7168" evidence="2">
    <location>
        <begin position="51"/>
        <end position="187"/>
    </location>
</feature>
<evidence type="ECO:0000259" key="2">
    <source>
        <dbReference type="Pfam" id="PF23771"/>
    </source>
</evidence>
<evidence type="ECO:0000259" key="1">
    <source>
        <dbReference type="Pfam" id="PF10979"/>
    </source>
</evidence>
<gene>
    <name evidence="3" type="ORF">QWZ14_19110</name>
</gene>
<feature type="domain" description="DUF2786" evidence="1">
    <location>
        <begin position="9"/>
        <end position="49"/>
    </location>
</feature>
<dbReference type="InterPro" id="IPR024498">
    <property type="entry name" value="DUF2786"/>
</dbReference>
<dbReference type="EMBL" id="JAUFPN010000176">
    <property type="protein sequence ID" value="MDN3566487.1"/>
    <property type="molecule type" value="Genomic_DNA"/>
</dbReference>
<name>A0ABT8A9P3_9PROT</name>
<keyword evidence="4" id="KW-1185">Reference proteome</keyword>
<organism evidence="3 4">
    <name type="scientific">Paeniroseomonas aquatica</name>
    <dbReference type="NCBI Taxonomy" id="373043"/>
    <lineage>
        <taxon>Bacteria</taxon>
        <taxon>Pseudomonadati</taxon>
        <taxon>Pseudomonadota</taxon>
        <taxon>Alphaproteobacteria</taxon>
        <taxon>Acetobacterales</taxon>
        <taxon>Acetobacteraceae</taxon>
        <taxon>Paeniroseomonas</taxon>
    </lineage>
</organism>
<dbReference type="Pfam" id="PF23771">
    <property type="entry name" value="DUF7168"/>
    <property type="match status" value="1"/>
</dbReference>